<comment type="pathway">
    <text evidence="2">Protein modification; protein ubiquitination.</text>
</comment>
<dbReference type="InterPro" id="IPR011989">
    <property type="entry name" value="ARM-like"/>
</dbReference>
<protein>
    <submittedName>
        <fullName evidence="7">Protein VPRBP</fullName>
    </submittedName>
</protein>
<dbReference type="EMBL" id="WVUK01000062">
    <property type="protein sequence ID" value="KAF7490361.1"/>
    <property type="molecule type" value="Genomic_DNA"/>
</dbReference>
<dbReference type="SUPFAM" id="SSF48371">
    <property type="entry name" value="ARM repeat"/>
    <property type="match status" value="1"/>
</dbReference>
<evidence type="ECO:0000256" key="5">
    <source>
        <dbReference type="ARBA" id="ARBA00023242"/>
    </source>
</evidence>
<evidence type="ECO:0000313" key="7">
    <source>
        <dbReference type="EMBL" id="KAF7490361.1"/>
    </source>
</evidence>
<reference evidence="7" key="2">
    <citation type="submission" date="2020-01" db="EMBL/GenBank/DDBJ databases">
        <authorList>
            <person name="Korhonen P.K.K."/>
            <person name="Guangxu M.G."/>
            <person name="Wang T.W."/>
            <person name="Stroehlein A.J.S."/>
            <person name="Young N.D."/>
            <person name="Ang C.-S.A."/>
            <person name="Fernando D.W.F."/>
            <person name="Lu H.L."/>
            <person name="Taylor S.T."/>
            <person name="Ehtesham M.E.M."/>
            <person name="Najaraj S.H.N."/>
            <person name="Harsha G.H.G."/>
            <person name="Madugundu A.M."/>
            <person name="Renuse S.R."/>
            <person name="Holt D.H."/>
            <person name="Pandey A.P."/>
            <person name="Papenfuss A.P."/>
            <person name="Gasser R.B.G."/>
            <person name="Fischer K.F."/>
        </authorList>
    </citation>
    <scope>NUCLEOTIDE SEQUENCE</scope>
    <source>
        <strain evidence="7">SSS_KF_BRIS2020</strain>
    </source>
</reference>
<evidence type="ECO:0000313" key="9">
    <source>
        <dbReference type="Proteomes" id="UP000070412"/>
    </source>
</evidence>
<feature type="compositionally biased region" description="Acidic residues" evidence="6">
    <location>
        <begin position="1260"/>
        <end position="1286"/>
    </location>
</feature>
<proteinExistence type="inferred from homology"/>
<dbReference type="EnsemblMetazoa" id="SSS_664s_mrna">
    <property type="protein sequence ID" value="KAF7490361.1"/>
    <property type="gene ID" value="SSS_664"/>
</dbReference>
<keyword evidence="4" id="KW-0833">Ubl conjugation pathway</keyword>
<dbReference type="GO" id="GO:0005634">
    <property type="term" value="C:nucleus"/>
    <property type="evidence" value="ECO:0007669"/>
    <property type="project" value="UniProtKB-SubCell"/>
</dbReference>
<dbReference type="OrthoDB" id="27563at2759"/>
<keyword evidence="9" id="KW-1185">Reference proteome</keyword>
<dbReference type="InterPro" id="IPR036322">
    <property type="entry name" value="WD40_repeat_dom_sf"/>
</dbReference>
<dbReference type="InterPro" id="IPR015943">
    <property type="entry name" value="WD40/YVTN_repeat-like_dom_sf"/>
</dbReference>
<dbReference type="Proteomes" id="UP000070412">
    <property type="component" value="Unassembled WGS sequence"/>
</dbReference>
<evidence type="ECO:0000256" key="3">
    <source>
        <dbReference type="ARBA" id="ARBA00008845"/>
    </source>
</evidence>
<dbReference type="Gene3D" id="2.130.10.10">
    <property type="entry name" value="YVTN repeat-like/Quinoprotein amine dehydrogenase"/>
    <property type="match status" value="1"/>
</dbReference>
<feature type="region of interest" description="Disordered" evidence="6">
    <location>
        <begin position="1256"/>
        <end position="1345"/>
    </location>
</feature>
<feature type="region of interest" description="Disordered" evidence="6">
    <location>
        <begin position="181"/>
        <end position="202"/>
    </location>
</feature>
<comment type="subcellular location">
    <subcellularLocation>
        <location evidence="1">Nucleus</location>
    </subcellularLocation>
</comment>
<dbReference type="PANTHER" id="PTHR13129">
    <property type="entry name" value="VPRBP PROTEIN-RELATED"/>
    <property type="match status" value="1"/>
</dbReference>
<evidence type="ECO:0000256" key="6">
    <source>
        <dbReference type="SAM" id="MobiDB-lite"/>
    </source>
</evidence>
<sequence length="1345" mass="154751">MSDSNTDLLTDLLESWSRDESEDKVIEILTKIAELMEKETEIYLKMDPDPFDERHPCRIKPNSNFGTLLKSLFKNENFMHKLVNQYLMNRDNKQMQITACRLAVDILPGLETSVVFSETEGLLEQVYRWVEKEDDPLQSYAIGLLAEAMELQEITTQNKDKNAKLIPMVLQKLTKLIEEKHDNDDDDQYDSSNENLESATKRRRISSPINECSNSSWADMETYLIGSSKIYPLVNEMSQRFCYQFLAKMGEYQEFLSYVFEHNALHLILRSINLRKNRDIRLALDALKYLASLICHKKFALEFVNSGALKSLLDVYQHSLAACGVSLCFCFISYHDDVMEKICSLSTNMLTSLVSYNLFLIEKSYDSSRSNAMIFFSQSLSYQNILYLFDKLDGLGKIISQMSITNLNPARFYFSEEETFIKRYYAKHICLALRRYFETHLVLKAQNIIKSIPNIHCDNFNQYARLRDIEWSPNKPINNDYDLMTDYVEALLQLMPSQCQWPPVDLFIKKEGPKLLIQYISYSIEWNSIGKVDALRSALGILVVCSVLPKFQQVLITPIEIEHVPQILGMRLVLAVAGGELISDPECQKSALNIIINCVCGPINHRFGSKHLINLHRKKIGRYADDLRCKLWNCVRFNNGIMLLMNLLMTKTPVTEADSIRTLSCKALCGLARSDSVREVICKFPLFTDGQIQTLMKEPVLQDNRKEHLKFSKYCLELIKMVVGSPGENILETSISNINKNEVITQTKIVYKEKELLKLIYNHLMDKGLEKTAKILSEEANLTESESSAVCLINKSSSSKMVTPSKNFSLRLPRQLSINSPSPAHLSSPLIKSSNSPSVLKANSRLPVRLNLKNPNSKKKNDVSNQSTIVSLDSIVTEYLRKQHASCKNPVMTCPPFDLFKPHRCPEPTNKNLAPYNITLRLIRKQYYPSTGGHNGSRFDRKFLYSRFRFCRSVRCFEPTVLWNCAFGHNSNFLYVGSENGDLYVFNYETCEMENTYSCYESLISYIEPSRDNAFILTTTFWEQPHSILWKFEDNNLEEVYTFAEDNHIEFGKMCQDKVIGTRDYAANLYDLNALKLVRKFEDENYSNKYIKNMATFHPDDFLILNDGVLWDVRQKYPLHKFDKFNEIINGIFHPNGLEIVSSSEIWDLKTKKLLKTVPALSQSRIKFNDQGKVIYAIYEDEKHTIDPDCKVAYSSSFRTFDGIDYSSIATIDVKRSIYALATNPNDRYIALIESNRETNLHFPHENMARVYEVGRCRDEDEDERPDEEDEDAENEETDEEVDQLDSDSLSPSNYSDSEGFSLILEDSSDITSDDDGTDDNSDNDDDDDDDDDDDSDGIFYQLNN</sequence>
<dbReference type="Gene3D" id="1.25.10.10">
    <property type="entry name" value="Leucine-rich Repeat Variant"/>
    <property type="match status" value="1"/>
</dbReference>
<reference evidence="9" key="1">
    <citation type="journal article" date="2020" name="PLoS Negl. Trop. Dis.">
        <title>High-quality nuclear genome for Sarcoptes scabiei-A critical resource for a neglected parasite.</title>
        <authorList>
            <person name="Korhonen P.K."/>
            <person name="Gasser R.B."/>
            <person name="Ma G."/>
            <person name="Wang T."/>
            <person name="Stroehlein A.J."/>
            <person name="Young N.D."/>
            <person name="Ang C.S."/>
            <person name="Fernando D.D."/>
            <person name="Lu H.C."/>
            <person name="Taylor S."/>
            <person name="Reynolds S.L."/>
            <person name="Mofiz E."/>
            <person name="Najaraj S.H."/>
            <person name="Gowda H."/>
            <person name="Madugundu A."/>
            <person name="Renuse S."/>
            <person name="Holt D."/>
            <person name="Pandey A."/>
            <person name="Papenfuss A.T."/>
            <person name="Fischer K."/>
        </authorList>
    </citation>
    <scope>NUCLEOTIDE SEQUENCE [LARGE SCALE GENOMIC DNA]</scope>
</reference>
<dbReference type="UniPathway" id="UPA00143"/>
<dbReference type="PANTHER" id="PTHR13129:SF4">
    <property type="entry name" value="DDB1- AND CUL4-ASSOCIATED FACTOR 1"/>
    <property type="match status" value="1"/>
</dbReference>
<dbReference type="SMART" id="SM00667">
    <property type="entry name" value="LisH"/>
    <property type="match status" value="1"/>
</dbReference>
<evidence type="ECO:0000256" key="1">
    <source>
        <dbReference type="ARBA" id="ARBA00004123"/>
    </source>
</evidence>
<dbReference type="GO" id="GO:0016567">
    <property type="term" value="P:protein ubiquitination"/>
    <property type="evidence" value="ECO:0007669"/>
    <property type="project" value="UniProtKB-UniPathway"/>
</dbReference>
<comment type="similarity">
    <text evidence="3">Belongs to the VPRBP/DCAF1 family.</text>
</comment>
<evidence type="ECO:0000256" key="2">
    <source>
        <dbReference type="ARBA" id="ARBA00004906"/>
    </source>
</evidence>
<gene>
    <name evidence="7" type="primary">SSS_664g</name>
    <name evidence="7" type="ORF">SSS_664</name>
</gene>
<feature type="compositionally biased region" description="Acidic residues" evidence="6">
    <location>
        <begin position="1307"/>
        <end position="1337"/>
    </location>
</feature>
<organism evidence="7">
    <name type="scientific">Sarcoptes scabiei</name>
    <name type="common">Itch mite</name>
    <name type="synonym">Acarus scabiei</name>
    <dbReference type="NCBI Taxonomy" id="52283"/>
    <lineage>
        <taxon>Eukaryota</taxon>
        <taxon>Metazoa</taxon>
        <taxon>Ecdysozoa</taxon>
        <taxon>Arthropoda</taxon>
        <taxon>Chelicerata</taxon>
        <taxon>Arachnida</taxon>
        <taxon>Acari</taxon>
        <taxon>Acariformes</taxon>
        <taxon>Sarcoptiformes</taxon>
        <taxon>Astigmata</taxon>
        <taxon>Psoroptidia</taxon>
        <taxon>Sarcoptoidea</taxon>
        <taxon>Sarcoptidae</taxon>
        <taxon>Sarcoptinae</taxon>
        <taxon>Sarcoptes</taxon>
    </lineage>
</organism>
<reference evidence="8" key="3">
    <citation type="submission" date="2022-06" db="UniProtKB">
        <authorList>
            <consortium name="EnsemblMetazoa"/>
        </authorList>
    </citation>
    <scope>IDENTIFICATION</scope>
</reference>
<keyword evidence="5" id="KW-0539">Nucleus</keyword>
<feature type="compositionally biased region" description="Low complexity" evidence="6">
    <location>
        <begin position="1287"/>
        <end position="1298"/>
    </location>
</feature>
<dbReference type="GO" id="GO:0080008">
    <property type="term" value="C:Cul4-RING E3 ubiquitin ligase complex"/>
    <property type="evidence" value="ECO:0007669"/>
    <property type="project" value="TreeGrafter"/>
</dbReference>
<evidence type="ECO:0000256" key="4">
    <source>
        <dbReference type="ARBA" id="ARBA00022786"/>
    </source>
</evidence>
<accession>A0A834R5B1</accession>
<evidence type="ECO:0000313" key="8">
    <source>
        <dbReference type="EnsemblMetazoa" id="KAF7490361.1"/>
    </source>
</evidence>
<dbReference type="InterPro" id="IPR033270">
    <property type="entry name" value="VPRBP/DCAF1"/>
</dbReference>
<name>A0A834R5B1_SARSC</name>
<dbReference type="InterPro" id="IPR016024">
    <property type="entry name" value="ARM-type_fold"/>
</dbReference>
<dbReference type="SUPFAM" id="SSF50978">
    <property type="entry name" value="WD40 repeat-like"/>
    <property type="match status" value="1"/>
</dbReference>
<dbReference type="PROSITE" id="PS50896">
    <property type="entry name" value="LISH"/>
    <property type="match status" value="1"/>
</dbReference>
<dbReference type="InterPro" id="IPR006594">
    <property type="entry name" value="LisH"/>
</dbReference>